<dbReference type="FunFam" id="2.30.110.10:FF:000004">
    <property type="entry name" value="Cellular repressor of E1A-stimulated genes 1"/>
    <property type="match status" value="1"/>
</dbReference>
<proteinExistence type="inferred from homology"/>
<feature type="domain" description="CREG-like beta-barrel" evidence="7">
    <location>
        <begin position="101"/>
        <end position="267"/>
    </location>
</feature>
<comment type="subcellular location">
    <subcellularLocation>
        <location evidence="1">Secreted</location>
    </subcellularLocation>
</comment>
<evidence type="ECO:0000259" key="7">
    <source>
        <dbReference type="Pfam" id="PF13883"/>
    </source>
</evidence>
<evidence type="ECO:0000256" key="6">
    <source>
        <dbReference type="SAM" id="MobiDB-lite"/>
    </source>
</evidence>
<dbReference type="GO" id="GO:0005615">
    <property type="term" value="C:extracellular space"/>
    <property type="evidence" value="ECO:0007669"/>
    <property type="project" value="TreeGrafter"/>
</dbReference>
<reference evidence="9 10" key="1">
    <citation type="submission" date="2025-04" db="UniProtKB">
        <authorList>
            <consortium name="RefSeq"/>
        </authorList>
    </citation>
    <scope>IDENTIFICATION</scope>
    <source>
        <tissue evidence="9 10">Spleen</tissue>
    </source>
</reference>
<dbReference type="GO" id="GO:0005737">
    <property type="term" value="C:cytoplasm"/>
    <property type="evidence" value="ECO:0007669"/>
    <property type="project" value="UniProtKB-ARBA"/>
</dbReference>
<evidence type="ECO:0000256" key="3">
    <source>
        <dbReference type="ARBA" id="ARBA00022525"/>
    </source>
</evidence>
<evidence type="ECO:0000256" key="5">
    <source>
        <dbReference type="ARBA" id="ARBA00023180"/>
    </source>
</evidence>
<dbReference type="AlphaFoldDB" id="A0A6P5JGX9"/>
<evidence type="ECO:0000313" key="8">
    <source>
        <dbReference type="Proteomes" id="UP000515140"/>
    </source>
</evidence>
<evidence type="ECO:0000256" key="1">
    <source>
        <dbReference type="ARBA" id="ARBA00004613"/>
    </source>
</evidence>
<keyword evidence="4" id="KW-0732">Signal</keyword>
<gene>
    <name evidence="9 10 11" type="primary">CREG1</name>
</gene>
<dbReference type="InterPro" id="IPR012349">
    <property type="entry name" value="Split_barrel_FMN-bd"/>
</dbReference>
<dbReference type="Gene3D" id="2.30.110.10">
    <property type="entry name" value="Electron Transport, Fmn-binding Protein, Chain A"/>
    <property type="match status" value="1"/>
</dbReference>
<dbReference type="InterPro" id="IPR055343">
    <property type="entry name" value="CREG_beta-barrel"/>
</dbReference>
<evidence type="ECO:0000256" key="4">
    <source>
        <dbReference type="ARBA" id="ARBA00022729"/>
    </source>
</evidence>
<organism evidence="8 9">
    <name type="scientific">Phascolarctos cinereus</name>
    <name type="common">Koala</name>
    <dbReference type="NCBI Taxonomy" id="38626"/>
    <lineage>
        <taxon>Eukaryota</taxon>
        <taxon>Metazoa</taxon>
        <taxon>Chordata</taxon>
        <taxon>Craniata</taxon>
        <taxon>Vertebrata</taxon>
        <taxon>Euteleostomi</taxon>
        <taxon>Mammalia</taxon>
        <taxon>Metatheria</taxon>
        <taxon>Diprotodontia</taxon>
        <taxon>Phascolarctidae</taxon>
        <taxon>Phascolarctos</taxon>
    </lineage>
</organism>
<dbReference type="SUPFAM" id="SSF50475">
    <property type="entry name" value="FMN-binding split barrel"/>
    <property type="match status" value="1"/>
</dbReference>
<name>A0A6P5JGX9_PHACI</name>
<dbReference type="GeneID" id="110199752"/>
<dbReference type="PANTHER" id="PTHR13343:SF21">
    <property type="entry name" value="PROTEIN CREG1"/>
    <property type="match status" value="1"/>
</dbReference>
<dbReference type="GO" id="GO:0012505">
    <property type="term" value="C:endomembrane system"/>
    <property type="evidence" value="ECO:0007669"/>
    <property type="project" value="UniProtKB-ARBA"/>
</dbReference>
<dbReference type="RefSeq" id="XP_020830349.1">
    <property type="nucleotide sequence ID" value="XM_020974690.1"/>
</dbReference>
<keyword evidence="5" id="KW-0325">Glycoprotein</keyword>
<evidence type="ECO:0000313" key="11">
    <source>
        <dbReference type="RefSeq" id="XP_020830351.1"/>
    </source>
</evidence>
<feature type="compositionally biased region" description="Pro residues" evidence="6">
    <location>
        <begin position="14"/>
        <end position="25"/>
    </location>
</feature>
<dbReference type="PANTHER" id="PTHR13343">
    <property type="entry name" value="CREG1 PROTEIN"/>
    <property type="match status" value="1"/>
</dbReference>
<dbReference type="CTD" id="8804"/>
<keyword evidence="3" id="KW-0964">Secreted</keyword>
<feature type="region of interest" description="Disordered" evidence="6">
    <location>
        <begin position="1"/>
        <end position="61"/>
    </location>
</feature>
<dbReference type="KEGG" id="pcw:110199752"/>
<dbReference type="RefSeq" id="XP_020830350.1">
    <property type="nucleotide sequence ID" value="XM_020974691.1"/>
</dbReference>
<evidence type="ECO:0000313" key="9">
    <source>
        <dbReference type="RefSeq" id="XP_020830349.1"/>
    </source>
</evidence>
<dbReference type="Pfam" id="PF13883">
    <property type="entry name" value="CREG_beta-barrel"/>
    <property type="match status" value="1"/>
</dbReference>
<keyword evidence="8" id="KW-1185">Reference proteome</keyword>
<evidence type="ECO:0000256" key="2">
    <source>
        <dbReference type="ARBA" id="ARBA00009230"/>
    </source>
</evidence>
<protein>
    <submittedName>
        <fullName evidence="9">Protein CREG1 isoform X1</fullName>
    </submittedName>
    <submittedName>
        <fullName evidence="10">Protein CREG1 isoform X2</fullName>
    </submittedName>
    <submittedName>
        <fullName evidence="11">Protein CREG1 isoform X3</fullName>
    </submittedName>
</protein>
<evidence type="ECO:0000313" key="10">
    <source>
        <dbReference type="RefSeq" id="XP_020830350.1"/>
    </source>
</evidence>
<dbReference type="Proteomes" id="UP000515140">
    <property type="component" value="Unplaced"/>
</dbReference>
<sequence>MVWRVNSESRAPRVPAPSPAPPPLSAPIGPAWRRGFSGVELRGDLGRPGDNPSRLAASPGSGSCRITVKMRLRTAALPPLLLLLLLLAPASPAAPEEPDLPPREDVARVARFVAHACNWGAVATLSTVPAVRGRPFANIFSLSDGPVGQSSGVPYFYLSPLQMSVGDLQVNPTASLTMSLAQTEFCKKQGYDPQSPLCAHIMLSGTITKVNDTEVTFAKKSLFSRHPEMESWPSDHNWFFAKLAITHIWIIDFFGGAKTVTPEEYFKAKP</sequence>
<dbReference type="RefSeq" id="XP_020830351.1">
    <property type="nucleotide sequence ID" value="XM_020974692.1"/>
</dbReference>
<comment type="similarity">
    <text evidence="2">Belongs to the CREG family.</text>
</comment>
<accession>A0A6P5JGX9</accession>